<comment type="caution">
    <text evidence="1">The sequence shown here is derived from an EMBL/GenBank/DDBJ whole genome shotgun (WGS) entry which is preliminary data.</text>
</comment>
<evidence type="ECO:0000313" key="2">
    <source>
        <dbReference type="Proteomes" id="UP001597459"/>
    </source>
</evidence>
<dbReference type="Proteomes" id="UP001597459">
    <property type="component" value="Unassembled WGS sequence"/>
</dbReference>
<dbReference type="GO" id="GO:0016853">
    <property type="term" value="F:isomerase activity"/>
    <property type="evidence" value="ECO:0007669"/>
    <property type="project" value="UniProtKB-KW"/>
</dbReference>
<name>A0ABW5N7S2_9FLAO</name>
<dbReference type="SUPFAM" id="SSF51658">
    <property type="entry name" value="Xylose isomerase-like"/>
    <property type="match status" value="1"/>
</dbReference>
<organism evidence="1 2">
    <name type="scientific">Aquimarina hainanensis</name>
    <dbReference type="NCBI Taxonomy" id="1578017"/>
    <lineage>
        <taxon>Bacteria</taxon>
        <taxon>Pseudomonadati</taxon>
        <taxon>Bacteroidota</taxon>
        <taxon>Flavobacteriia</taxon>
        <taxon>Flavobacteriales</taxon>
        <taxon>Flavobacteriaceae</taxon>
        <taxon>Aquimarina</taxon>
    </lineage>
</organism>
<gene>
    <name evidence="1" type="ORF">ACFSTE_10145</name>
</gene>
<dbReference type="InterPro" id="IPR036237">
    <property type="entry name" value="Xyl_isomerase-like_sf"/>
</dbReference>
<keyword evidence="1" id="KW-0413">Isomerase</keyword>
<dbReference type="EMBL" id="JBHULX010000017">
    <property type="protein sequence ID" value="MFD2591186.1"/>
    <property type="molecule type" value="Genomic_DNA"/>
</dbReference>
<sequence length="276" mass="32400">MEIKFIYPRWGSGDVNWTEFFKKVKEAGYDGVEIDLPLRGIEKYDVLNRLKDYELEFVGQHWETKDVKFSDHKENFKRHLYNLVEAEPLFVNSHTGMDFFSFSQNGELLLLAEEIEDETGVRITHETHRSRFCFAAHIGALFLKEFPFLKLTADFSHWCCVAESLLENQKVSVEKAIDHSFHIHARVGSSQSPQIIDPRDELYKEEFTVFMGWWNKIIDKALSRKDDYITITPEYGPFPYTLYAPNTTQALGNQWEINEFIRKEIMLKRKQVLGSV</sequence>
<proteinExistence type="predicted"/>
<protein>
    <submittedName>
        <fullName evidence="1">Sugar phosphate isomerase/epimerase family protein</fullName>
    </submittedName>
</protein>
<evidence type="ECO:0000313" key="1">
    <source>
        <dbReference type="EMBL" id="MFD2591186.1"/>
    </source>
</evidence>
<accession>A0ABW5N7S2</accession>
<dbReference type="Gene3D" id="3.20.20.150">
    <property type="entry name" value="Divalent-metal-dependent TIM barrel enzymes"/>
    <property type="match status" value="1"/>
</dbReference>
<reference evidence="2" key="1">
    <citation type="journal article" date="2019" name="Int. J. Syst. Evol. Microbiol.">
        <title>The Global Catalogue of Microorganisms (GCM) 10K type strain sequencing project: providing services to taxonomists for standard genome sequencing and annotation.</title>
        <authorList>
            <consortium name="The Broad Institute Genomics Platform"/>
            <consortium name="The Broad Institute Genome Sequencing Center for Infectious Disease"/>
            <person name="Wu L."/>
            <person name="Ma J."/>
        </authorList>
    </citation>
    <scope>NUCLEOTIDE SEQUENCE [LARGE SCALE GENOMIC DNA]</scope>
    <source>
        <strain evidence="2">KCTC 42423</strain>
    </source>
</reference>
<dbReference type="RefSeq" id="WP_378256498.1">
    <property type="nucleotide sequence ID" value="NZ_JBHSJV010000001.1"/>
</dbReference>
<keyword evidence="2" id="KW-1185">Reference proteome</keyword>